<dbReference type="Gene3D" id="3.40.50.880">
    <property type="match status" value="1"/>
</dbReference>
<dbReference type="InterPro" id="IPR029062">
    <property type="entry name" value="Class_I_gatase-like"/>
</dbReference>
<dbReference type="RefSeq" id="WP_058471961.1">
    <property type="nucleotide sequence ID" value="NZ_CAAAIC010000006.1"/>
</dbReference>
<dbReference type="InterPro" id="IPR017926">
    <property type="entry name" value="GATASE"/>
</dbReference>
<dbReference type="AlphaFoldDB" id="A0A0W0VDU5"/>
<dbReference type="PROSITE" id="PS51273">
    <property type="entry name" value="GATASE_TYPE_1"/>
    <property type="match status" value="1"/>
</dbReference>
<dbReference type="InterPro" id="IPR044992">
    <property type="entry name" value="ChyE-like"/>
</dbReference>
<sequence length="233" mass="26461">MKIGLLQCDHVQEQFVHQHGNYPQMFSNWLQQAKMDFSFITYEAIKEQLPTDPNEADAYLISGSRHGVNDGHPWIAQLENVVREFHDLGKKIIGICFGHQLIAKALGGKVLRSPNGWGIGMSVNQVLRPKPWMTPQQEQFHLLVSHQDQVIELPFGAEVIAGSAFCPFYMLQVKHNLLTVQGHPEFTKAYSKALIEQRQQFLGKEKAEMGLNSLKLNADDRILAQWTVNFLLS</sequence>
<evidence type="ECO:0000313" key="2">
    <source>
        <dbReference type="EMBL" id="KTD18286.1"/>
    </source>
</evidence>
<dbReference type="CDD" id="cd01741">
    <property type="entry name" value="GATase1_1"/>
    <property type="match status" value="1"/>
</dbReference>
<proteinExistence type="predicted"/>
<dbReference type="Pfam" id="PF00117">
    <property type="entry name" value="GATase"/>
    <property type="match status" value="1"/>
</dbReference>
<reference evidence="2 3" key="1">
    <citation type="submission" date="2015-11" db="EMBL/GenBank/DDBJ databases">
        <title>Genomic analysis of 38 Legionella species identifies large and diverse effector repertoires.</title>
        <authorList>
            <person name="Burstein D."/>
            <person name="Amaro F."/>
            <person name="Zusman T."/>
            <person name="Lifshitz Z."/>
            <person name="Cohen O."/>
            <person name="Gilbert J.A."/>
            <person name="Pupko T."/>
            <person name="Shuman H.A."/>
            <person name="Segal G."/>
        </authorList>
    </citation>
    <scope>NUCLEOTIDE SEQUENCE [LARGE SCALE GENOMIC DNA]</scope>
    <source>
        <strain evidence="2 3">BL-540</strain>
    </source>
</reference>
<gene>
    <name evidence="2" type="ORF">Ljor_2592</name>
</gene>
<dbReference type="OrthoDB" id="9813383at2"/>
<dbReference type="SUPFAM" id="SSF52317">
    <property type="entry name" value="Class I glutamine amidotransferase-like"/>
    <property type="match status" value="1"/>
</dbReference>
<keyword evidence="3" id="KW-1185">Reference proteome</keyword>
<keyword evidence="2" id="KW-0808">Transferase</keyword>
<organism evidence="2 3">
    <name type="scientific">Legionella jordanis</name>
    <dbReference type="NCBI Taxonomy" id="456"/>
    <lineage>
        <taxon>Bacteria</taxon>
        <taxon>Pseudomonadati</taxon>
        <taxon>Pseudomonadota</taxon>
        <taxon>Gammaproteobacteria</taxon>
        <taxon>Legionellales</taxon>
        <taxon>Legionellaceae</taxon>
        <taxon>Legionella</taxon>
    </lineage>
</organism>
<name>A0A0W0VDU5_9GAMM</name>
<evidence type="ECO:0000259" key="1">
    <source>
        <dbReference type="Pfam" id="PF00117"/>
    </source>
</evidence>
<feature type="domain" description="Glutamine amidotransferase" evidence="1">
    <location>
        <begin position="32"/>
        <end position="189"/>
    </location>
</feature>
<accession>A0A0W0VDU5</accession>
<dbReference type="PANTHER" id="PTHR42695">
    <property type="entry name" value="GLUTAMINE AMIDOTRANSFERASE YLR126C-RELATED"/>
    <property type="match status" value="1"/>
</dbReference>
<comment type="caution">
    <text evidence="2">The sequence shown here is derived from an EMBL/GenBank/DDBJ whole genome shotgun (WGS) entry which is preliminary data.</text>
</comment>
<evidence type="ECO:0000313" key="3">
    <source>
        <dbReference type="Proteomes" id="UP000055035"/>
    </source>
</evidence>
<dbReference type="Proteomes" id="UP000055035">
    <property type="component" value="Unassembled WGS sequence"/>
</dbReference>
<keyword evidence="2" id="KW-0315">Glutamine amidotransferase</keyword>
<dbReference type="STRING" id="456.Ljor_2592"/>
<dbReference type="PATRIC" id="fig|456.5.peg.2784"/>
<protein>
    <submittedName>
        <fullName evidence="2">Glutamine amidotransferase, class I</fullName>
    </submittedName>
</protein>
<dbReference type="EMBL" id="LNYJ01000011">
    <property type="protein sequence ID" value="KTD18286.1"/>
    <property type="molecule type" value="Genomic_DNA"/>
</dbReference>
<dbReference type="PANTHER" id="PTHR42695:SF5">
    <property type="entry name" value="GLUTAMINE AMIDOTRANSFERASE YLR126C-RELATED"/>
    <property type="match status" value="1"/>
</dbReference>
<dbReference type="GO" id="GO:0016740">
    <property type="term" value="F:transferase activity"/>
    <property type="evidence" value="ECO:0007669"/>
    <property type="project" value="UniProtKB-KW"/>
</dbReference>
<dbReference type="GO" id="GO:0005829">
    <property type="term" value="C:cytosol"/>
    <property type="evidence" value="ECO:0007669"/>
    <property type="project" value="TreeGrafter"/>
</dbReference>